<dbReference type="Gene3D" id="1.20.1250.20">
    <property type="entry name" value="MFS general substrate transporter like domains"/>
    <property type="match status" value="1"/>
</dbReference>
<comment type="subcellular location">
    <subcellularLocation>
        <location evidence="1">Membrane</location>
        <topology evidence="1">Multi-pass membrane protein</topology>
    </subcellularLocation>
</comment>
<evidence type="ECO:0000256" key="3">
    <source>
        <dbReference type="ARBA" id="ARBA00022989"/>
    </source>
</evidence>
<keyword evidence="2 6" id="KW-0812">Transmembrane</keyword>
<dbReference type="InterPro" id="IPR011701">
    <property type="entry name" value="MFS"/>
</dbReference>
<evidence type="ECO:0000256" key="6">
    <source>
        <dbReference type="SAM" id="Phobius"/>
    </source>
</evidence>
<feature type="transmembrane region" description="Helical" evidence="6">
    <location>
        <begin position="267"/>
        <end position="291"/>
    </location>
</feature>
<dbReference type="PRINTS" id="PR01036">
    <property type="entry name" value="TCRTETB"/>
</dbReference>
<dbReference type="InterPro" id="IPR020846">
    <property type="entry name" value="MFS_dom"/>
</dbReference>
<dbReference type="Pfam" id="PF07690">
    <property type="entry name" value="MFS_1"/>
    <property type="match status" value="1"/>
</dbReference>
<sequence>MAFKFTKVLIVFVIVNRCTFIFRRLFGQNQKPEGFERPYSSQHSILLQEYLRASTVMSTIDPTSAPSKSSQGRGWRFWVIFLALCSSLFLSAIDLASVSTALPTIIHHLNGTDSFAWVSAAYTLSCTAILPFSGKLADIFGRKATLVSALLFFTIGSAICGAAPTMSALIAGRAVQGIGSGAIQSLVLIIVADLVTLKERGMFISMTGTTWAIASAAGPFLGGAFAQYVTWRWLFYLNLPLCAFALAIVIIFLHLEKPRTEGFWKTLFAMDWIGNFLIIGSSTSVMLALTWAGVSYPWSSTHVIVPLAIGLVGLCVAMVYEVFVVENPTVPKSIFASRTAVAGYVGTFLQGGVLMIVLFYVPAYFQAVKLAKPLLSGIYFLPLMAAISPAAVAQGIIIGKTGNYKLVNLVGWGLMCLGTGLLCLLGPNTSIGVTVPIQIAAAVGIGLIYSTQFVILAPIEPTLNAQALSFMVFLRSFAQSWSVAIGATLLQNQLKHRLPPSFSSTQLSFNADISYTIIQVIPTLSEPLRTQVRTAFAESLVLLWKVCAVVCAAGFLSVFAQQSIALHEKKDARFGMKKMRRGDDSESETTRTDGLVEKDASNGLEAVGTQQDEVEASSNSSSDSELPIIIMPVNNDLDR</sequence>
<dbReference type="PROSITE" id="PS00216">
    <property type="entry name" value="SUGAR_TRANSPORT_1"/>
    <property type="match status" value="1"/>
</dbReference>
<keyword evidence="9" id="KW-1185">Reference proteome</keyword>
<dbReference type="InterPro" id="IPR005829">
    <property type="entry name" value="Sugar_transporter_CS"/>
</dbReference>
<protein>
    <submittedName>
        <fullName evidence="8">Iron permease</fullName>
    </submittedName>
</protein>
<feature type="transmembrane region" description="Helical" evidence="6">
    <location>
        <begin position="344"/>
        <end position="365"/>
    </location>
</feature>
<dbReference type="Proteomes" id="UP001142393">
    <property type="component" value="Unassembled WGS sequence"/>
</dbReference>
<feature type="transmembrane region" description="Helical" evidence="6">
    <location>
        <begin position="433"/>
        <end position="456"/>
    </location>
</feature>
<dbReference type="GO" id="GO:0022857">
    <property type="term" value="F:transmembrane transporter activity"/>
    <property type="evidence" value="ECO:0007669"/>
    <property type="project" value="InterPro"/>
</dbReference>
<organism evidence="8 9">
    <name type="scientific">Lentinula detonsa</name>
    <dbReference type="NCBI Taxonomy" id="2804962"/>
    <lineage>
        <taxon>Eukaryota</taxon>
        <taxon>Fungi</taxon>
        <taxon>Dikarya</taxon>
        <taxon>Basidiomycota</taxon>
        <taxon>Agaricomycotina</taxon>
        <taxon>Agaricomycetes</taxon>
        <taxon>Agaricomycetidae</taxon>
        <taxon>Agaricales</taxon>
        <taxon>Marasmiineae</taxon>
        <taxon>Omphalotaceae</taxon>
        <taxon>Lentinula</taxon>
    </lineage>
</organism>
<dbReference type="PANTHER" id="PTHR23501">
    <property type="entry name" value="MAJOR FACILITATOR SUPERFAMILY"/>
    <property type="match status" value="1"/>
</dbReference>
<dbReference type="PANTHER" id="PTHR23501:SF102">
    <property type="entry name" value="DRUG TRANSPORTER, PUTATIVE (AFU_ORTHOLOGUE AFUA_3G08530)-RELATED"/>
    <property type="match status" value="1"/>
</dbReference>
<name>A0A9W8NYL2_9AGAR</name>
<keyword evidence="4 6" id="KW-0472">Membrane</keyword>
<feature type="transmembrane region" description="Helical" evidence="6">
    <location>
        <begin position="209"/>
        <end position="229"/>
    </location>
</feature>
<dbReference type="EMBL" id="JANVFU010000009">
    <property type="protein sequence ID" value="KAJ3743226.1"/>
    <property type="molecule type" value="Genomic_DNA"/>
</dbReference>
<gene>
    <name evidence="8" type="ORF">DFH05DRAFT_1300129</name>
</gene>
<dbReference type="AlphaFoldDB" id="A0A9W8NYL2"/>
<evidence type="ECO:0000256" key="4">
    <source>
        <dbReference type="ARBA" id="ARBA00023136"/>
    </source>
</evidence>
<feature type="region of interest" description="Disordered" evidence="5">
    <location>
        <begin position="577"/>
        <end position="639"/>
    </location>
</feature>
<feature type="transmembrane region" description="Helical" evidence="6">
    <location>
        <begin position="406"/>
        <end position="427"/>
    </location>
</feature>
<evidence type="ECO:0000256" key="5">
    <source>
        <dbReference type="SAM" id="MobiDB-lite"/>
    </source>
</evidence>
<proteinExistence type="predicted"/>
<dbReference type="CDD" id="cd17502">
    <property type="entry name" value="MFS_Azr1_MDR_like"/>
    <property type="match status" value="1"/>
</dbReference>
<keyword evidence="3 6" id="KW-1133">Transmembrane helix</keyword>
<dbReference type="InterPro" id="IPR036259">
    <property type="entry name" value="MFS_trans_sf"/>
</dbReference>
<dbReference type="GO" id="GO:0005886">
    <property type="term" value="C:plasma membrane"/>
    <property type="evidence" value="ECO:0007669"/>
    <property type="project" value="TreeGrafter"/>
</dbReference>
<evidence type="ECO:0000313" key="9">
    <source>
        <dbReference type="Proteomes" id="UP001142393"/>
    </source>
</evidence>
<feature type="compositionally biased region" description="Basic and acidic residues" evidence="5">
    <location>
        <begin position="581"/>
        <end position="600"/>
    </location>
</feature>
<feature type="transmembrane region" description="Helical" evidence="6">
    <location>
        <begin position="114"/>
        <end position="132"/>
    </location>
</feature>
<feature type="transmembrane region" description="Helical" evidence="6">
    <location>
        <begin position="303"/>
        <end position="323"/>
    </location>
</feature>
<reference evidence="8 9" key="1">
    <citation type="journal article" date="2023" name="Proc. Natl. Acad. Sci. U.S.A.">
        <title>A global phylogenomic analysis of the shiitake genus Lentinula.</title>
        <authorList>
            <person name="Sierra-Patev S."/>
            <person name="Min B."/>
            <person name="Naranjo-Ortiz M."/>
            <person name="Looney B."/>
            <person name="Konkel Z."/>
            <person name="Slot J.C."/>
            <person name="Sakamoto Y."/>
            <person name="Steenwyk J.L."/>
            <person name="Rokas A."/>
            <person name="Carro J."/>
            <person name="Camarero S."/>
            <person name="Ferreira P."/>
            <person name="Molpeceres G."/>
            <person name="Ruiz-Duenas F.J."/>
            <person name="Serrano A."/>
            <person name="Henrissat B."/>
            <person name="Drula E."/>
            <person name="Hughes K.W."/>
            <person name="Mata J.L."/>
            <person name="Ishikawa N.K."/>
            <person name="Vargas-Isla R."/>
            <person name="Ushijima S."/>
            <person name="Smith C.A."/>
            <person name="Donoghue J."/>
            <person name="Ahrendt S."/>
            <person name="Andreopoulos W."/>
            <person name="He G."/>
            <person name="LaButti K."/>
            <person name="Lipzen A."/>
            <person name="Ng V."/>
            <person name="Riley R."/>
            <person name="Sandor L."/>
            <person name="Barry K."/>
            <person name="Martinez A.T."/>
            <person name="Xiao Y."/>
            <person name="Gibbons J.G."/>
            <person name="Terashima K."/>
            <person name="Grigoriev I.V."/>
            <person name="Hibbett D."/>
        </authorList>
    </citation>
    <scope>NUCLEOTIDE SEQUENCE [LARGE SCALE GENOMIC DNA]</scope>
    <source>
        <strain evidence="8 9">TFB7810</strain>
    </source>
</reference>
<feature type="transmembrane region" description="Helical" evidence="6">
    <location>
        <begin position="177"/>
        <end position="197"/>
    </location>
</feature>
<feature type="transmembrane region" description="Helical" evidence="6">
    <location>
        <begin position="235"/>
        <end position="255"/>
    </location>
</feature>
<feature type="transmembrane region" description="Helical" evidence="6">
    <location>
        <begin position="542"/>
        <end position="560"/>
    </location>
</feature>
<dbReference type="PROSITE" id="PS50850">
    <property type="entry name" value="MFS"/>
    <property type="match status" value="1"/>
</dbReference>
<evidence type="ECO:0000256" key="2">
    <source>
        <dbReference type="ARBA" id="ARBA00022692"/>
    </source>
</evidence>
<feature type="domain" description="Major facilitator superfamily (MFS) profile" evidence="7">
    <location>
        <begin position="80"/>
        <end position="531"/>
    </location>
</feature>
<feature type="transmembrane region" description="Helical" evidence="6">
    <location>
        <begin position="377"/>
        <end position="399"/>
    </location>
</feature>
<evidence type="ECO:0000256" key="1">
    <source>
        <dbReference type="ARBA" id="ARBA00004141"/>
    </source>
</evidence>
<accession>A0A9W8NYL2</accession>
<feature type="transmembrane region" description="Helical" evidence="6">
    <location>
        <begin position="77"/>
        <end position="102"/>
    </location>
</feature>
<feature type="transmembrane region" description="Helical" evidence="6">
    <location>
        <begin position="144"/>
        <end position="171"/>
    </location>
</feature>
<evidence type="ECO:0000259" key="7">
    <source>
        <dbReference type="PROSITE" id="PS50850"/>
    </source>
</evidence>
<comment type="caution">
    <text evidence="8">The sequence shown here is derived from an EMBL/GenBank/DDBJ whole genome shotgun (WGS) entry which is preliminary data.</text>
</comment>
<dbReference type="SUPFAM" id="SSF103473">
    <property type="entry name" value="MFS general substrate transporter"/>
    <property type="match status" value="1"/>
</dbReference>
<evidence type="ECO:0000313" key="8">
    <source>
        <dbReference type="EMBL" id="KAJ3743226.1"/>
    </source>
</evidence>